<dbReference type="InterPro" id="IPR016747">
    <property type="entry name" value="Phosphotransbutyrylase"/>
</dbReference>
<organism evidence="3 4">
    <name type="scientific">Virgibacillus byunsanensis</name>
    <dbReference type="NCBI Taxonomy" id="570945"/>
    <lineage>
        <taxon>Bacteria</taxon>
        <taxon>Bacillati</taxon>
        <taxon>Bacillota</taxon>
        <taxon>Bacilli</taxon>
        <taxon>Bacillales</taxon>
        <taxon>Bacillaceae</taxon>
        <taxon>Virgibacillus</taxon>
    </lineage>
</organism>
<dbReference type="PIRSF" id="PIRSF019083">
    <property type="entry name" value="UCP019083_VanZ"/>
    <property type="match status" value="1"/>
</dbReference>
<dbReference type="NCBIfam" id="NF037970">
    <property type="entry name" value="vanZ_1"/>
    <property type="match status" value="1"/>
</dbReference>
<keyword evidence="1" id="KW-1133">Transmembrane helix</keyword>
<feature type="transmembrane region" description="Helical" evidence="1">
    <location>
        <begin position="139"/>
        <end position="156"/>
    </location>
</feature>
<evidence type="ECO:0000259" key="2">
    <source>
        <dbReference type="Pfam" id="PF04892"/>
    </source>
</evidence>
<accession>A0ABW3LQM4</accession>
<comment type="caution">
    <text evidence="3">The sequence shown here is derived from an EMBL/GenBank/DDBJ whole genome shotgun (WGS) entry which is preliminary data.</text>
</comment>
<proteinExistence type="predicted"/>
<feature type="transmembrane region" description="Helical" evidence="1">
    <location>
        <begin position="77"/>
        <end position="95"/>
    </location>
</feature>
<sequence length="165" mass="18807">MRKFNYWLLPLTWMGVIFYSSGQPYEEQDIKPMLADAIDLSFLVPLVDWVSFSYHKSEVSVNALGINGFIEFFVRKGAHVLVFSILMCLFFIALRKSTDVQFNVNIIISFFLTVAYAGLDEFHQGLTPNRTPYVGDVLLDSFGAGIAVCLIVLLYWKKSRAMDKN</sequence>
<evidence type="ECO:0000313" key="4">
    <source>
        <dbReference type="Proteomes" id="UP001597040"/>
    </source>
</evidence>
<dbReference type="Proteomes" id="UP001597040">
    <property type="component" value="Unassembled WGS sequence"/>
</dbReference>
<keyword evidence="1" id="KW-0472">Membrane</keyword>
<protein>
    <submittedName>
        <fullName evidence="3">VanZ family protein</fullName>
    </submittedName>
</protein>
<reference evidence="4" key="1">
    <citation type="journal article" date="2019" name="Int. J. Syst. Evol. Microbiol.">
        <title>The Global Catalogue of Microorganisms (GCM) 10K type strain sequencing project: providing services to taxonomists for standard genome sequencing and annotation.</title>
        <authorList>
            <consortium name="The Broad Institute Genomics Platform"/>
            <consortium name="The Broad Institute Genome Sequencing Center for Infectious Disease"/>
            <person name="Wu L."/>
            <person name="Ma J."/>
        </authorList>
    </citation>
    <scope>NUCLEOTIDE SEQUENCE [LARGE SCALE GENOMIC DNA]</scope>
    <source>
        <strain evidence="4">CCUG 56754</strain>
    </source>
</reference>
<feature type="domain" description="VanZ-like" evidence="2">
    <location>
        <begin position="7"/>
        <end position="154"/>
    </location>
</feature>
<dbReference type="EMBL" id="JBHTKJ010000052">
    <property type="protein sequence ID" value="MFD1039952.1"/>
    <property type="molecule type" value="Genomic_DNA"/>
</dbReference>
<name>A0ABW3LQM4_9BACI</name>
<feature type="transmembrane region" description="Helical" evidence="1">
    <location>
        <begin position="102"/>
        <end position="119"/>
    </location>
</feature>
<keyword evidence="4" id="KW-1185">Reference proteome</keyword>
<gene>
    <name evidence="3" type="ORF">ACFQ3N_16390</name>
</gene>
<dbReference type="Pfam" id="PF04892">
    <property type="entry name" value="VanZ"/>
    <property type="match status" value="1"/>
</dbReference>
<dbReference type="InterPro" id="IPR006976">
    <property type="entry name" value="VanZ-like"/>
</dbReference>
<evidence type="ECO:0000313" key="3">
    <source>
        <dbReference type="EMBL" id="MFD1039952.1"/>
    </source>
</evidence>
<dbReference type="RefSeq" id="WP_390363606.1">
    <property type="nucleotide sequence ID" value="NZ_JBHTKJ010000052.1"/>
</dbReference>
<evidence type="ECO:0000256" key="1">
    <source>
        <dbReference type="SAM" id="Phobius"/>
    </source>
</evidence>
<keyword evidence="1" id="KW-0812">Transmembrane</keyword>